<feature type="compositionally biased region" description="Polar residues" evidence="3">
    <location>
        <begin position="255"/>
        <end position="265"/>
    </location>
</feature>
<accession>A0A8E0S8F0</accession>
<evidence type="ECO:0000313" key="5">
    <source>
        <dbReference type="EMBL" id="KAA0199484.1"/>
    </source>
</evidence>
<keyword evidence="6" id="KW-1185">Reference proteome</keyword>
<dbReference type="EMBL" id="LUCM01001108">
    <property type="protein sequence ID" value="KAA0199484.1"/>
    <property type="molecule type" value="Genomic_DNA"/>
</dbReference>
<keyword evidence="1 2" id="KW-0694">RNA-binding</keyword>
<feature type="compositionally biased region" description="Basic residues" evidence="3">
    <location>
        <begin position="269"/>
        <end position="286"/>
    </location>
</feature>
<dbReference type="InterPro" id="IPR012677">
    <property type="entry name" value="Nucleotide-bd_a/b_plait_sf"/>
</dbReference>
<evidence type="ECO:0000256" key="3">
    <source>
        <dbReference type="SAM" id="MobiDB-lite"/>
    </source>
</evidence>
<feature type="region of interest" description="Disordered" evidence="3">
    <location>
        <begin position="219"/>
        <end position="309"/>
    </location>
</feature>
<evidence type="ECO:0000259" key="4">
    <source>
        <dbReference type="PROSITE" id="PS50102"/>
    </source>
</evidence>
<organism evidence="5 6">
    <name type="scientific">Fasciolopsis buskii</name>
    <dbReference type="NCBI Taxonomy" id="27845"/>
    <lineage>
        <taxon>Eukaryota</taxon>
        <taxon>Metazoa</taxon>
        <taxon>Spiralia</taxon>
        <taxon>Lophotrochozoa</taxon>
        <taxon>Platyhelminthes</taxon>
        <taxon>Trematoda</taxon>
        <taxon>Digenea</taxon>
        <taxon>Plagiorchiida</taxon>
        <taxon>Echinostomata</taxon>
        <taxon>Echinostomatoidea</taxon>
        <taxon>Fasciolidae</taxon>
        <taxon>Fasciolopsis</taxon>
    </lineage>
</organism>
<dbReference type="Proteomes" id="UP000728185">
    <property type="component" value="Unassembled WGS sequence"/>
</dbReference>
<dbReference type="InterPro" id="IPR045164">
    <property type="entry name" value="RBM41/RNPC3"/>
</dbReference>
<dbReference type="GO" id="GO:0097157">
    <property type="term" value="F:pre-mRNA intronic binding"/>
    <property type="evidence" value="ECO:0007669"/>
    <property type="project" value="TreeGrafter"/>
</dbReference>
<reference evidence="5" key="1">
    <citation type="submission" date="2019-05" db="EMBL/GenBank/DDBJ databases">
        <title>Annotation for the trematode Fasciolopsis buski.</title>
        <authorList>
            <person name="Choi Y.-J."/>
        </authorList>
    </citation>
    <scope>NUCLEOTIDE SEQUENCE</scope>
    <source>
        <strain evidence="5">HT</strain>
        <tissue evidence="5">Whole worm</tissue>
    </source>
</reference>
<dbReference type="CDD" id="cd12239">
    <property type="entry name" value="RRM2_RBM40_like"/>
    <property type="match status" value="1"/>
</dbReference>
<evidence type="ECO:0000256" key="1">
    <source>
        <dbReference type="ARBA" id="ARBA00022884"/>
    </source>
</evidence>
<dbReference type="GO" id="GO:0000398">
    <property type="term" value="P:mRNA splicing, via spliceosome"/>
    <property type="evidence" value="ECO:0007669"/>
    <property type="project" value="TreeGrafter"/>
</dbReference>
<protein>
    <submittedName>
        <fullName evidence="5">RNA-binding protein 40</fullName>
    </submittedName>
</protein>
<dbReference type="GO" id="GO:0005689">
    <property type="term" value="C:U12-type spliceosomal complex"/>
    <property type="evidence" value="ECO:0007669"/>
    <property type="project" value="TreeGrafter"/>
</dbReference>
<proteinExistence type="predicted"/>
<dbReference type="SUPFAM" id="SSF54928">
    <property type="entry name" value="RNA-binding domain, RBD"/>
    <property type="match status" value="2"/>
</dbReference>
<dbReference type="SMART" id="SM00360">
    <property type="entry name" value="RRM"/>
    <property type="match status" value="1"/>
</dbReference>
<evidence type="ECO:0000256" key="2">
    <source>
        <dbReference type="PROSITE-ProRule" id="PRU00176"/>
    </source>
</evidence>
<name>A0A8E0S8F0_9TREM</name>
<dbReference type="PANTHER" id="PTHR16105:SF0">
    <property type="entry name" value="RNA-BINDING REGION-CONTAINING PROTEIN 3"/>
    <property type="match status" value="1"/>
</dbReference>
<dbReference type="AlphaFoldDB" id="A0A8E0S8F0"/>
<dbReference type="PROSITE" id="PS50102">
    <property type="entry name" value="RRM"/>
    <property type="match status" value="1"/>
</dbReference>
<dbReference type="OrthoDB" id="277802at2759"/>
<feature type="compositionally biased region" description="Acidic residues" evidence="3">
    <location>
        <begin position="423"/>
        <end position="433"/>
    </location>
</feature>
<dbReference type="Gene3D" id="3.30.70.330">
    <property type="match status" value="1"/>
</dbReference>
<dbReference type="GO" id="GO:0030626">
    <property type="term" value="F:U12 snRNA binding"/>
    <property type="evidence" value="ECO:0007669"/>
    <property type="project" value="TreeGrafter"/>
</dbReference>
<dbReference type="InterPro" id="IPR035979">
    <property type="entry name" value="RBD_domain_sf"/>
</dbReference>
<gene>
    <name evidence="5" type="ORF">FBUS_09631</name>
</gene>
<comment type="caution">
    <text evidence="5">The sequence shown here is derived from an EMBL/GenBank/DDBJ whole genome shotgun (WGS) entry which is preliminary data.</text>
</comment>
<sequence>MNQLNGKDCRELIFKHFPAELTGKECCDFLKGIGAISSRMLNLCDSRQRVSYFIKFYCLRSPQYVVAEFPNAEYAWAVIRDLHQRPIVDKRISVEFYEPKIADQKWEPLSVEADTESRSIRSSPNVAIMAPKWDSSFPVPPNLIYRYPSATNAILTNIVRCMISCPSFYTQVLHIMNRLHLPPPFGDTDTFPGNLFVVTEAELLSRSKTSSNTISEIVEVGAEGAKQEQMKESRLDDEEMELSTSSESELDAEENPSTSQSTQPQMPKPIRRSKIRLASKSVKKPKRLESDVSHDGAPTQLSSSTAAGSRPTLAVNDVFEPVLQTGKMELHVPTELPVQSKSDRLRSRAPECGFGVMPVQKKLTVPAAETAESPAPATDSLLLSKQSDSGCSFVDTEFQLRKNSVSVGASGEPVRSHSSSEHEDSDSGSDDDSNNPNGGPSLSLNDLRLGRLTEEERQNYPVFAKGYQPGEPTSRLYIKNLATRTTSEDLYRIFGSFQSGPVRDLNSRPLIRYTDTARFSIRLLTEGRMKGQAFVSLPCELTALQALEATNGFLLHERPMVVQFARGAKAKVDEKSLILNT</sequence>
<feature type="compositionally biased region" description="Basic and acidic residues" evidence="3">
    <location>
        <begin position="225"/>
        <end position="234"/>
    </location>
</feature>
<feature type="domain" description="RRM" evidence="4">
    <location>
        <begin position="474"/>
        <end position="567"/>
    </location>
</feature>
<dbReference type="InterPro" id="IPR000504">
    <property type="entry name" value="RRM_dom"/>
</dbReference>
<feature type="region of interest" description="Disordered" evidence="3">
    <location>
        <begin position="404"/>
        <end position="445"/>
    </location>
</feature>
<evidence type="ECO:0000313" key="6">
    <source>
        <dbReference type="Proteomes" id="UP000728185"/>
    </source>
</evidence>
<dbReference type="PANTHER" id="PTHR16105">
    <property type="entry name" value="RNA-BINDING REGION-CONTAINING PROTEIN 3"/>
    <property type="match status" value="1"/>
</dbReference>